<dbReference type="EMBL" id="JAPQKT010000004">
    <property type="protein sequence ID" value="KAJ5233724.1"/>
    <property type="molecule type" value="Genomic_DNA"/>
</dbReference>
<gene>
    <name evidence="1" type="ORF">N7469_005490</name>
</gene>
<dbReference type="AlphaFoldDB" id="A0A9W9TQV7"/>
<reference evidence="1" key="2">
    <citation type="journal article" date="2023" name="IMA Fungus">
        <title>Comparative genomic study of the Penicillium genus elucidates a diverse pangenome and 15 lateral gene transfer events.</title>
        <authorList>
            <person name="Petersen C."/>
            <person name="Sorensen T."/>
            <person name="Nielsen M.R."/>
            <person name="Sondergaard T.E."/>
            <person name="Sorensen J.L."/>
            <person name="Fitzpatrick D.A."/>
            <person name="Frisvad J.C."/>
            <person name="Nielsen K.L."/>
        </authorList>
    </citation>
    <scope>NUCLEOTIDE SEQUENCE</scope>
    <source>
        <strain evidence="1">IBT 23319</strain>
    </source>
</reference>
<sequence>MNESFLAFQHAQVAGSVSSWWQADASGLNCIFHRTGRESSDLSLYVVVGQCGIAFADEAIDETSNGEENPRDRRSMT</sequence>
<accession>A0A9W9TQV7</accession>
<proteinExistence type="predicted"/>
<dbReference type="GeneID" id="81383577"/>
<keyword evidence="2" id="KW-1185">Reference proteome</keyword>
<dbReference type="RefSeq" id="XP_056501224.1">
    <property type="nucleotide sequence ID" value="XM_056644410.1"/>
</dbReference>
<protein>
    <submittedName>
        <fullName evidence="1">Uncharacterized protein</fullName>
    </submittedName>
</protein>
<dbReference type="Proteomes" id="UP001147733">
    <property type="component" value="Unassembled WGS sequence"/>
</dbReference>
<reference evidence="1" key="1">
    <citation type="submission" date="2022-11" db="EMBL/GenBank/DDBJ databases">
        <authorList>
            <person name="Petersen C."/>
        </authorList>
    </citation>
    <scope>NUCLEOTIDE SEQUENCE</scope>
    <source>
        <strain evidence="1">IBT 23319</strain>
    </source>
</reference>
<organism evidence="1 2">
    <name type="scientific">Penicillium citrinum</name>
    <dbReference type="NCBI Taxonomy" id="5077"/>
    <lineage>
        <taxon>Eukaryota</taxon>
        <taxon>Fungi</taxon>
        <taxon>Dikarya</taxon>
        <taxon>Ascomycota</taxon>
        <taxon>Pezizomycotina</taxon>
        <taxon>Eurotiomycetes</taxon>
        <taxon>Eurotiomycetidae</taxon>
        <taxon>Eurotiales</taxon>
        <taxon>Aspergillaceae</taxon>
        <taxon>Penicillium</taxon>
    </lineage>
</organism>
<evidence type="ECO:0000313" key="2">
    <source>
        <dbReference type="Proteomes" id="UP001147733"/>
    </source>
</evidence>
<name>A0A9W9TQV7_PENCI</name>
<comment type="caution">
    <text evidence="1">The sequence shown here is derived from an EMBL/GenBank/DDBJ whole genome shotgun (WGS) entry which is preliminary data.</text>
</comment>
<evidence type="ECO:0000313" key="1">
    <source>
        <dbReference type="EMBL" id="KAJ5233724.1"/>
    </source>
</evidence>